<keyword evidence="2" id="KW-1185">Reference proteome</keyword>
<reference evidence="1 2" key="1">
    <citation type="journal article" date="2012" name="J. Bacteriol.">
        <title>Genome sequence of Mycobacterium hassiacum DSM 44199, a rare source of heat-stable mycobacterial proteins.</title>
        <authorList>
            <person name="Tiago I."/>
            <person name="Maranha A."/>
            <person name="Mendes V."/>
            <person name="Alarico S."/>
            <person name="Moynihan P.J."/>
            <person name="Clarke A.J."/>
            <person name="Macedo-Ribeiro S."/>
            <person name="Pereira P.J."/>
            <person name="Empadinhas N."/>
        </authorList>
    </citation>
    <scope>NUCLEOTIDE SEQUENCE [LARGE SCALE GENOMIC DNA]</scope>
    <source>
        <strain evidence="2">DSM 44199 / CIP 105218 / JCM 12690 / 3849</strain>
    </source>
</reference>
<evidence type="ECO:0000313" key="1">
    <source>
        <dbReference type="EMBL" id="EKF25255.1"/>
    </source>
</evidence>
<sequence length="48" mass="5108">MPDALILQTAFIGGEIDGDEPSLRVAFVDDADSAAYVDEGQEIPEDDP</sequence>
<dbReference type="Proteomes" id="UP000006265">
    <property type="component" value="Unassembled WGS sequence"/>
</dbReference>
<name>K5BCJ7_MYCHD</name>
<proteinExistence type="predicted"/>
<dbReference type="EMBL" id="AMRA01000020">
    <property type="protein sequence ID" value="EKF25255.1"/>
    <property type="molecule type" value="Genomic_DNA"/>
</dbReference>
<protein>
    <submittedName>
        <fullName evidence="1">Uncharacterized protein</fullName>
    </submittedName>
</protein>
<evidence type="ECO:0000313" key="2">
    <source>
        <dbReference type="Proteomes" id="UP000006265"/>
    </source>
</evidence>
<comment type="caution">
    <text evidence="1">The sequence shown here is derived from an EMBL/GenBank/DDBJ whole genome shotgun (WGS) entry which is preliminary data.</text>
</comment>
<gene>
    <name evidence="1" type="ORF">C731_0782</name>
</gene>
<organism evidence="1 2">
    <name type="scientific">Mycolicibacterium hassiacum (strain DSM 44199 / CIP 105218 / JCM 12690 / 3849)</name>
    <name type="common">Mycobacterium hassiacum</name>
    <dbReference type="NCBI Taxonomy" id="1122247"/>
    <lineage>
        <taxon>Bacteria</taxon>
        <taxon>Bacillati</taxon>
        <taxon>Actinomycetota</taxon>
        <taxon>Actinomycetes</taxon>
        <taxon>Mycobacteriales</taxon>
        <taxon>Mycobacteriaceae</taxon>
        <taxon>Mycolicibacterium</taxon>
    </lineage>
</organism>
<accession>K5BCJ7</accession>
<feature type="non-terminal residue" evidence="1">
    <location>
        <position position="48"/>
    </location>
</feature>
<dbReference type="AlphaFoldDB" id="K5BCJ7"/>